<protein>
    <submittedName>
        <fullName evidence="2">Uncharacterized protein</fullName>
    </submittedName>
</protein>
<organism evidence="2 3">
    <name type="scientific">Armillaria novae-zelandiae</name>
    <dbReference type="NCBI Taxonomy" id="153914"/>
    <lineage>
        <taxon>Eukaryota</taxon>
        <taxon>Fungi</taxon>
        <taxon>Dikarya</taxon>
        <taxon>Basidiomycota</taxon>
        <taxon>Agaricomycotina</taxon>
        <taxon>Agaricomycetes</taxon>
        <taxon>Agaricomycetidae</taxon>
        <taxon>Agaricales</taxon>
        <taxon>Marasmiineae</taxon>
        <taxon>Physalacriaceae</taxon>
        <taxon>Armillaria</taxon>
    </lineage>
</organism>
<name>A0AA39PWM3_9AGAR</name>
<evidence type="ECO:0000313" key="3">
    <source>
        <dbReference type="Proteomes" id="UP001175227"/>
    </source>
</evidence>
<accession>A0AA39PWM3</accession>
<gene>
    <name evidence="2" type="ORF">IW261DRAFT_1412976</name>
</gene>
<dbReference type="AlphaFoldDB" id="A0AA39PWM3"/>
<sequence>MRQPNSSLSLPKPTIHRYPQTPATGRAFQPVPTAPRQTLFPVSSSRQLVCDGSTEKKESAHPPATSSEGSDVTPSSRVSFLNFEVDTCQTPFQNPPSTLPTFSGIWVLHTAPHSSRVHHCAVYIHHPTKTDPQPFNEAKLKVCLSRHASDDIPLDVQSLRDQGKLMTLSDTCKVLDCMVIELNAGQKGGRIFLPSELAMMNQKTLDISRWTVDGTNTVRCIQLSDEAADVFILHASLMPSGIEKMNQSNTDVGLSQSNPYTSVHGTGVIPSHATKELPLAVDPQTHLPEGDEDFLRRCREVYGATD</sequence>
<evidence type="ECO:0000313" key="2">
    <source>
        <dbReference type="EMBL" id="KAK0490433.1"/>
    </source>
</evidence>
<feature type="compositionally biased region" description="Polar residues" evidence="1">
    <location>
        <begin position="64"/>
        <end position="75"/>
    </location>
</feature>
<keyword evidence="3" id="KW-1185">Reference proteome</keyword>
<evidence type="ECO:0000256" key="1">
    <source>
        <dbReference type="SAM" id="MobiDB-lite"/>
    </source>
</evidence>
<reference evidence="2" key="1">
    <citation type="submission" date="2023-06" db="EMBL/GenBank/DDBJ databases">
        <authorList>
            <consortium name="Lawrence Berkeley National Laboratory"/>
            <person name="Ahrendt S."/>
            <person name="Sahu N."/>
            <person name="Indic B."/>
            <person name="Wong-Bajracharya J."/>
            <person name="Merenyi Z."/>
            <person name="Ke H.-M."/>
            <person name="Monk M."/>
            <person name="Kocsube S."/>
            <person name="Drula E."/>
            <person name="Lipzen A."/>
            <person name="Balint B."/>
            <person name="Henrissat B."/>
            <person name="Andreopoulos B."/>
            <person name="Martin F.M."/>
            <person name="Harder C.B."/>
            <person name="Rigling D."/>
            <person name="Ford K.L."/>
            <person name="Foster G.D."/>
            <person name="Pangilinan J."/>
            <person name="Papanicolaou A."/>
            <person name="Barry K."/>
            <person name="LaButti K."/>
            <person name="Viragh M."/>
            <person name="Koriabine M."/>
            <person name="Yan M."/>
            <person name="Riley R."/>
            <person name="Champramary S."/>
            <person name="Plett K.L."/>
            <person name="Tsai I.J."/>
            <person name="Slot J."/>
            <person name="Sipos G."/>
            <person name="Plett J."/>
            <person name="Nagy L.G."/>
            <person name="Grigoriev I.V."/>
        </authorList>
    </citation>
    <scope>NUCLEOTIDE SEQUENCE</scope>
    <source>
        <strain evidence="2">ICMP 16352</strain>
    </source>
</reference>
<dbReference type="Proteomes" id="UP001175227">
    <property type="component" value="Unassembled WGS sequence"/>
</dbReference>
<proteinExistence type="predicted"/>
<feature type="region of interest" description="Disordered" evidence="1">
    <location>
        <begin position="1"/>
        <end position="75"/>
    </location>
</feature>
<comment type="caution">
    <text evidence="2">The sequence shown here is derived from an EMBL/GenBank/DDBJ whole genome shotgun (WGS) entry which is preliminary data.</text>
</comment>
<dbReference type="EMBL" id="JAUEPR010000001">
    <property type="protein sequence ID" value="KAK0490433.1"/>
    <property type="molecule type" value="Genomic_DNA"/>
</dbReference>